<dbReference type="SUPFAM" id="SSF52833">
    <property type="entry name" value="Thioredoxin-like"/>
    <property type="match status" value="1"/>
</dbReference>
<feature type="domain" description="Thioredoxin" evidence="5">
    <location>
        <begin position="16"/>
        <end position="182"/>
    </location>
</feature>
<dbReference type="PANTHER" id="PTHR42852">
    <property type="entry name" value="THIOL:DISULFIDE INTERCHANGE PROTEIN DSBE"/>
    <property type="match status" value="1"/>
</dbReference>
<sequence length="183" mass="21249">MKRIVILLCVLALTGCKEQKNEPAFALASIEKVKPLKIIETNAKTIPVYNFNSLEKLLKPQEDKIYVVNFWATWCKPCVEELPNFEKAYKQYKKEGVEVILVSLDFPNKVNEILIPFINKKNLISNVILLDDPKQNRWIPKVDENWSGAIPATIIISENKRSFYEKSFTFIELEKEIKDFVNN</sequence>
<evidence type="ECO:0000313" key="6">
    <source>
        <dbReference type="EMBL" id="MDG3587342.1"/>
    </source>
</evidence>
<dbReference type="PROSITE" id="PS51257">
    <property type="entry name" value="PROKAR_LIPOPROTEIN"/>
    <property type="match status" value="1"/>
</dbReference>
<dbReference type="PANTHER" id="PTHR42852:SF6">
    <property type="entry name" value="THIOL:DISULFIDE INTERCHANGE PROTEIN DSBE"/>
    <property type="match status" value="1"/>
</dbReference>
<dbReference type="PROSITE" id="PS51352">
    <property type="entry name" value="THIOREDOXIN_2"/>
    <property type="match status" value="1"/>
</dbReference>
<comment type="subcellular location">
    <subcellularLocation>
        <location evidence="1">Cell envelope</location>
    </subcellularLocation>
</comment>
<keyword evidence="2" id="KW-0201">Cytochrome c-type biogenesis</keyword>
<evidence type="ECO:0000256" key="2">
    <source>
        <dbReference type="ARBA" id="ARBA00022748"/>
    </source>
</evidence>
<dbReference type="CDD" id="cd02966">
    <property type="entry name" value="TlpA_like_family"/>
    <property type="match status" value="1"/>
</dbReference>
<dbReference type="EMBL" id="JAPMUA010000006">
    <property type="protein sequence ID" value="MDG3587342.1"/>
    <property type="molecule type" value="Genomic_DNA"/>
</dbReference>
<proteinExistence type="predicted"/>
<name>A0ABT6FVQ1_9FLAO</name>
<organism evidence="6 7">
    <name type="scientific">Galbibacter pacificus</name>
    <dbReference type="NCBI Taxonomy" id="2996052"/>
    <lineage>
        <taxon>Bacteria</taxon>
        <taxon>Pseudomonadati</taxon>
        <taxon>Bacteroidota</taxon>
        <taxon>Flavobacteriia</taxon>
        <taxon>Flavobacteriales</taxon>
        <taxon>Flavobacteriaceae</taxon>
        <taxon>Galbibacter</taxon>
    </lineage>
</organism>
<evidence type="ECO:0000256" key="3">
    <source>
        <dbReference type="ARBA" id="ARBA00023157"/>
    </source>
</evidence>
<gene>
    <name evidence="6" type="ORF">OSR52_15860</name>
</gene>
<dbReference type="InterPro" id="IPR036249">
    <property type="entry name" value="Thioredoxin-like_sf"/>
</dbReference>
<dbReference type="InterPro" id="IPR013766">
    <property type="entry name" value="Thioredoxin_domain"/>
</dbReference>
<dbReference type="Gene3D" id="3.40.30.10">
    <property type="entry name" value="Glutaredoxin"/>
    <property type="match status" value="1"/>
</dbReference>
<keyword evidence="4" id="KW-0676">Redox-active center</keyword>
<evidence type="ECO:0000313" key="7">
    <source>
        <dbReference type="Proteomes" id="UP001153642"/>
    </source>
</evidence>
<evidence type="ECO:0000259" key="5">
    <source>
        <dbReference type="PROSITE" id="PS51352"/>
    </source>
</evidence>
<evidence type="ECO:0000256" key="1">
    <source>
        <dbReference type="ARBA" id="ARBA00004196"/>
    </source>
</evidence>
<reference evidence="6" key="1">
    <citation type="submission" date="2022-11" db="EMBL/GenBank/DDBJ databases">
        <title>High-quality draft genome sequence of Galbibacter sp. strain CMA-7.</title>
        <authorList>
            <person name="Wei L."/>
            <person name="Dong C."/>
            <person name="Shao Z."/>
        </authorList>
    </citation>
    <scope>NUCLEOTIDE SEQUENCE</scope>
    <source>
        <strain evidence="6">CMA-7</strain>
    </source>
</reference>
<dbReference type="Pfam" id="PF00578">
    <property type="entry name" value="AhpC-TSA"/>
    <property type="match status" value="1"/>
</dbReference>
<accession>A0ABT6FVQ1</accession>
<protein>
    <submittedName>
        <fullName evidence="6">Redoxin domain-containing protein</fullName>
    </submittedName>
</protein>
<keyword evidence="7" id="KW-1185">Reference proteome</keyword>
<dbReference type="Proteomes" id="UP001153642">
    <property type="component" value="Unassembled WGS sequence"/>
</dbReference>
<dbReference type="InterPro" id="IPR050553">
    <property type="entry name" value="Thioredoxin_ResA/DsbE_sf"/>
</dbReference>
<dbReference type="RefSeq" id="WP_277900949.1">
    <property type="nucleotide sequence ID" value="NZ_JAPMUA010000006.1"/>
</dbReference>
<keyword evidence="3" id="KW-1015">Disulfide bond</keyword>
<evidence type="ECO:0000256" key="4">
    <source>
        <dbReference type="ARBA" id="ARBA00023284"/>
    </source>
</evidence>
<dbReference type="InterPro" id="IPR000866">
    <property type="entry name" value="AhpC/TSA"/>
</dbReference>
<comment type="caution">
    <text evidence="6">The sequence shown here is derived from an EMBL/GenBank/DDBJ whole genome shotgun (WGS) entry which is preliminary data.</text>
</comment>